<dbReference type="AlphaFoldDB" id="A0A6J6AYB3"/>
<dbReference type="EMBL" id="CAEZSH010000008">
    <property type="protein sequence ID" value="CAB4531920.1"/>
    <property type="molecule type" value="Genomic_DNA"/>
</dbReference>
<dbReference type="InterPro" id="IPR009061">
    <property type="entry name" value="DNA-bd_dom_put_sf"/>
</dbReference>
<dbReference type="GO" id="GO:0003677">
    <property type="term" value="F:DNA binding"/>
    <property type="evidence" value="ECO:0007669"/>
    <property type="project" value="InterPro"/>
</dbReference>
<dbReference type="InterPro" id="IPR048576">
    <property type="entry name" value="Rv2175c_wHTH"/>
</dbReference>
<gene>
    <name evidence="3" type="ORF">UFOPK1410_00141</name>
</gene>
<feature type="domain" description="DNA-binding protein Rv2175c wHTH" evidence="2">
    <location>
        <begin position="4"/>
        <end position="49"/>
    </location>
</feature>
<reference evidence="3" key="1">
    <citation type="submission" date="2020-05" db="EMBL/GenBank/DDBJ databases">
        <authorList>
            <person name="Chiriac C."/>
            <person name="Salcher M."/>
            <person name="Ghai R."/>
            <person name="Kavagutti S V."/>
        </authorList>
    </citation>
    <scope>NUCLEOTIDE SEQUENCE</scope>
</reference>
<protein>
    <submittedName>
        <fullName evidence="3">Unannotated protein</fullName>
    </submittedName>
</protein>
<organism evidence="3">
    <name type="scientific">freshwater metagenome</name>
    <dbReference type="NCBI Taxonomy" id="449393"/>
    <lineage>
        <taxon>unclassified sequences</taxon>
        <taxon>metagenomes</taxon>
        <taxon>ecological metagenomes</taxon>
    </lineage>
</organism>
<evidence type="ECO:0000313" key="3">
    <source>
        <dbReference type="EMBL" id="CAB4531920.1"/>
    </source>
</evidence>
<sequence length="117" mass="13006">MNDVFSNLEVLTFEEAADALGVSVGKIRRYVEDHSLIEVKIDGKKFIPRETIVDGEPLHSLRGTVMMLIDCGLNIQDAVEWIYTENDDLDLHGGTPMKALLAGHKSPVRRAAQFLAQ</sequence>
<proteinExistence type="predicted"/>
<evidence type="ECO:0000259" key="2">
    <source>
        <dbReference type="Pfam" id="PF21531"/>
    </source>
</evidence>
<name>A0A6J6AYB3_9ZZZZ</name>
<dbReference type="SUPFAM" id="SSF46955">
    <property type="entry name" value="Putative DNA-binding domain"/>
    <property type="match status" value="1"/>
</dbReference>
<dbReference type="InterPro" id="IPR041098">
    <property type="entry name" value="Rv2175c_C"/>
</dbReference>
<accession>A0A6J6AYB3</accession>
<evidence type="ECO:0000259" key="1">
    <source>
        <dbReference type="Pfam" id="PF18367"/>
    </source>
</evidence>
<feature type="domain" description="Rv2175c C-terminal" evidence="1">
    <location>
        <begin position="59"/>
        <end position="116"/>
    </location>
</feature>
<dbReference type="Pfam" id="PF21531">
    <property type="entry name" value="Rv2175c_wHTH"/>
    <property type="match status" value="1"/>
</dbReference>
<dbReference type="Pfam" id="PF18367">
    <property type="entry name" value="Rv2175c_C"/>
    <property type="match status" value="1"/>
</dbReference>